<dbReference type="InterPro" id="IPR016195">
    <property type="entry name" value="Pol/histidinol_Pase-like"/>
</dbReference>
<dbReference type="Gene3D" id="3.20.20.140">
    <property type="entry name" value="Metal-dependent hydrolases"/>
    <property type="match status" value="1"/>
</dbReference>
<protein>
    <submittedName>
        <fullName evidence="1">Putative metal-dependent phosphoesterase, PHP family</fullName>
    </submittedName>
</protein>
<dbReference type="AlphaFoldDB" id="A0A081S106"/>
<reference evidence="1 2" key="1">
    <citation type="submission" date="2014-03" db="EMBL/GenBank/DDBJ databases">
        <title>Draft Genome of Photorhabdus temperata Meg1.</title>
        <authorList>
            <person name="Hurst S.G.IV."/>
            <person name="Morris K."/>
            <person name="Thomas K."/>
            <person name="Tisa L.S."/>
        </authorList>
    </citation>
    <scope>NUCLEOTIDE SEQUENCE [LARGE SCALE GENOMIC DNA]</scope>
    <source>
        <strain evidence="1 2">Meg1</strain>
    </source>
</reference>
<proteinExistence type="predicted"/>
<dbReference type="PATRIC" id="fig|1393735.3.peg.745"/>
<gene>
    <name evidence="1" type="ORF">MEG1DRAFT_00733</name>
</gene>
<dbReference type="RefSeq" id="WP_051769179.1">
    <property type="nucleotide sequence ID" value="NZ_CAWLUD010000006.1"/>
</dbReference>
<dbReference type="SUPFAM" id="SSF89550">
    <property type="entry name" value="PHP domain-like"/>
    <property type="match status" value="1"/>
</dbReference>
<accession>A0A081S106</accession>
<evidence type="ECO:0000313" key="2">
    <source>
        <dbReference type="Proteomes" id="UP000028002"/>
    </source>
</evidence>
<sequence>MDTLHIDTHVHLLVSKTQIEPDWRNISHMLHIACISGLDAICVTEHIEAVGYDRLMREIFVENKLNGELYDGCVVTPGGLTLYPGAEIQLRNGTNIGVHTNLDTLFLLDHRVGAYSLAELHQELTLHGTWFILVAHHIFWPGKTYPDHAELASYVRAIEVPAKDLKNVNKYIELAERYNLATTGGSDAHTFIQIGACYGVLSQGIQASHPLLISLDQPQKNHVYSEFSKRLVEMSKLYRESLFN</sequence>
<evidence type="ECO:0000313" key="1">
    <source>
        <dbReference type="EMBL" id="KER04609.1"/>
    </source>
</evidence>
<comment type="caution">
    <text evidence="1">The sequence shown here is derived from an EMBL/GenBank/DDBJ whole genome shotgun (WGS) entry which is preliminary data.</text>
</comment>
<dbReference type="Proteomes" id="UP000028002">
    <property type="component" value="Unassembled WGS sequence"/>
</dbReference>
<name>A0A081S106_PHOTE</name>
<dbReference type="Pfam" id="PF13263">
    <property type="entry name" value="PHP_C"/>
    <property type="match status" value="1"/>
</dbReference>
<dbReference type="EMBL" id="JGVH01000006">
    <property type="protein sequence ID" value="KER04609.1"/>
    <property type="molecule type" value="Genomic_DNA"/>
</dbReference>
<organism evidence="1 2">
    <name type="scientific">Photorhabdus temperata subsp. temperata Meg1</name>
    <dbReference type="NCBI Taxonomy" id="1393735"/>
    <lineage>
        <taxon>Bacteria</taxon>
        <taxon>Pseudomonadati</taxon>
        <taxon>Pseudomonadota</taxon>
        <taxon>Gammaproteobacteria</taxon>
        <taxon>Enterobacterales</taxon>
        <taxon>Morganellaceae</taxon>
        <taxon>Photorhabdus</taxon>
    </lineage>
</organism>